<name>A0ABP3DIE0_9PSEU</name>
<evidence type="ECO:0000313" key="3">
    <source>
        <dbReference type="Proteomes" id="UP001500416"/>
    </source>
</evidence>
<sequence>MRIPFIRTTLAAAAVLAAVVTPAQGATGKTEQTLPHDSAYYERALAEEAANAPVLEERPEVAAANEAVRARVHEQLAAGSRHSFTTFTDPTIGKAVLLTDAPREVVATLVGEHADHVTVIADPVLNTASRKYDSAPFYGGAGIQYYNDPPCTTGYAVKTALAKKFLVTAGHCYDNGQSVWVENSPNNTQNTPEHLGSVSLDGYPAHDMALIGGKTYSGNIYVGGTNSTTSVPVATASNPIKGVYTYCHSGRSTGEQCGHGVVSLDAEVCNYGETCRKPVAAFKGGVLNTGGDSGAPFYTKFQDSSVAIRGHVIAANSTYGFAETWGRVQAKYNVSIVTPGA</sequence>
<gene>
    <name evidence="2" type="ORF">GCM10010492_32350</name>
</gene>
<dbReference type="InterPro" id="IPR009003">
    <property type="entry name" value="Peptidase_S1_PA"/>
</dbReference>
<dbReference type="Proteomes" id="UP001500416">
    <property type="component" value="Unassembled WGS sequence"/>
</dbReference>
<reference evidence="3" key="1">
    <citation type="journal article" date="2019" name="Int. J. Syst. Evol. Microbiol.">
        <title>The Global Catalogue of Microorganisms (GCM) 10K type strain sequencing project: providing services to taxonomists for standard genome sequencing and annotation.</title>
        <authorList>
            <consortium name="The Broad Institute Genomics Platform"/>
            <consortium name="The Broad Institute Genome Sequencing Center for Infectious Disease"/>
            <person name="Wu L."/>
            <person name="Ma J."/>
        </authorList>
    </citation>
    <scope>NUCLEOTIDE SEQUENCE [LARGE SCALE GENOMIC DNA]</scope>
    <source>
        <strain evidence="3">JCM 3380</strain>
    </source>
</reference>
<dbReference type="InterPro" id="IPR043504">
    <property type="entry name" value="Peptidase_S1_PA_chymotrypsin"/>
</dbReference>
<dbReference type="EMBL" id="BAAABU010000005">
    <property type="protein sequence ID" value="GAA0231250.1"/>
    <property type="molecule type" value="Genomic_DNA"/>
</dbReference>
<proteinExistence type="predicted"/>
<comment type="caution">
    <text evidence="2">The sequence shown here is derived from an EMBL/GenBank/DDBJ whole genome shotgun (WGS) entry which is preliminary data.</text>
</comment>
<dbReference type="RefSeq" id="WP_343934611.1">
    <property type="nucleotide sequence ID" value="NZ_BAAABU010000005.1"/>
</dbReference>
<feature type="signal peptide" evidence="1">
    <location>
        <begin position="1"/>
        <end position="25"/>
    </location>
</feature>
<dbReference type="CDD" id="cd21112">
    <property type="entry name" value="alphaLP-like"/>
    <property type="match status" value="1"/>
</dbReference>
<evidence type="ECO:0000313" key="2">
    <source>
        <dbReference type="EMBL" id="GAA0231250.1"/>
    </source>
</evidence>
<dbReference type="PROSITE" id="PS00134">
    <property type="entry name" value="TRYPSIN_HIS"/>
    <property type="match status" value="1"/>
</dbReference>
<protein>
    <recommendedName>
        <fullName evidence="4">Serine protease</fullName>
    </recommendedName>
</protein>
<feature type="chain" id="PRO_5045588559" description="Serine protease" evidence="1">
    <location>
        <begin position="26"/>
        <end position="341"/>
    </location>
</feature>
<keyword evidence="1" id="KW-0732">Signal</keyword>
<dbReference type="Gene3D" id="2.40.10.10">
    <property type="entry name" value="Trypsin-like serine proteases"/>
    <property type="match status" value="2"/>
</dbReference>
<accession>A0ABP3DIE0</accession>
<evidence type="ECO:0000256" key="1">
    <source>
        <dbReference type="SAM" id="SignalP"/>
    </source>
</evidence>
<dbReference type="InterPro" id="IPR018114">
    <property type="entry name" value="TRYPSIN_HIS"/>
</dbReference>
<organism evidence="2 3">
    <name type="scientific">Saccharothrix mutabilis subsp. mutabilis</name>
    <dbReference type="NCBI Taxonomy" id="66855"/>
    <lineage>
        <taxon>Bacteria</taxon>
        <taxon>Bacillati</taxon>
        <taxon>Actinomycetota</taxon>
        <taxon>Actinomycetes</taxon>
        <taxon>Pseudonocardiales</taxon>
        <taxon>Pseudonocardiaceae</taxon>
        <taxon>Saccharothrix</taxon>
    </lineage>
</organism>
<dbReference type="SUPFAM" id="SSF50494">
    <property type="entry name" value="Trypsin-like serine proteases"/>
    <property type="match status" value="1"/>
</dbReference>
<evidence type="ECO:0008006" key="4">
    <source>
        <dbReference type="Google" id="ProtNLM"/>
    </source>
</evidence>
<keyword evidence="3" id="KW-1185">Reference proteome</keyword>